<name>A0A660LEF6_9ACTN</name>
<dbReference type="OrthoDB" id="3852753at2"/>
<evidence type="ECO:0000259" key="2">
    <source>
        <dbReference type="SMART" id="SM00387"/>
    </source>
</evidence>
<dbReference type="PANTHER" id="PTHR35526:SF3">
    <property type="entry name" value="ANTI-SIGMA-F FACTOR RSBW"/>
    <property type="match status" value="1"/>
</dbReference>
<organism evidence="3 4">
    <name type="scientific">Solirubrobacter pauli</name>
    <dbReference type="NCBI Taxonomy" id="166793"/>
    <lineage>
        <taxon>Bacteria</taxon>
        <taxon>Bacillati</taxon>
        <taxon>Actinomycetota</taxon>
        <taxon>Thermoleophilia</taxon>
        <taxon>Solirubrobacterales</taxon>
        <taxon>Solirubrobacteraceae</taxon>
        <taxon>Solirubrobacter</taxon>
    </lineage>
</organism>
<dbReference type="AlphaFoldDB" id="A0A660LEF6"/>
<comment type="caution">
    <text evidence="3">The sequence shown here is derived from an EMBL/GenBank/DDBJ whole genome shotgun (WGS) entry which is preliminary data.</text>
</comment>
<dbReference type="Pfam" id="PF13581">
    <property type="entry name" value="HATPase_c_2"/>
    <property type="match status" value="1"/>
</dbReference>
<reference evidence="3 4" key="1">
    <citation type="submission" date="2018-10" db="EMBL/GenBank/DDBJ databases">
        <title>Genomic Encyclopedia of Archaeal and Bacterial Type Strains, Phase II (KMG-II): from individual species to whole genera.</title>
        <authorList>
            <person name="Goeker M."/>
        </authorList>
    </citation>
    <scope>NUCLEOTIDE SEQUENCE [LARGE SCALE GENOMIC DNA]</scope>
    <source>
        <strain evidence="3 4">DSM 14954</strain>
    </source>
</reference>
<evidence type="ECO:0000313" key="4">
    <source>
        <dbReference type="Proteomes" id="UP000278962"/>
    </source>
</evidence>
<dbReference type="InterPro" id="IPR050267">
    <property type="entry name" value="Anti-sigma-factor_SerPK"/>
</dbReference>
<dbReference type="EMBL" id="RBIL01000001">
    <property type="protein sequence ID" value="RKQ93488.1"/>
    <property type="molecule type" value="Genomic_DNA"/>
</dbReference>
<protein>
    <submittedName>
        <fullName evidence="3">Anti-sigma regulatory factor (Ser/Thr protein kinase)</fullName>
    </submittedName>
</protein>
<accession>A0A660LEF6</accession>
<evidence type="ECO:0000256" key="1">
    <source>
        <dbReference type="ARBA" id="ARBA00022527"/>
    </source>
</evidence>
<keyword evidence="4" id="KW-1185">Reference proteome</keyword>
<dbReference type="Proteomes" id="UP000278962">
    <property type="component" value="Unassembled WGS sequence"/>
</dbReference>
<keyword evidence="1" id="KW-0808">Transferase</keyword>
<proteinExistence type="predicted"/>
<dbReference type="SUPFAM" id="SSF55874">
    <property type="entry name" value="ATPase domain of HSP90 chaperone/DNA topoisomerase II/histidine kinase"/>
    <property type="match status" value="1"/>
</dbReference>
<dbReference type="CDD" id="cd16936">
    <property type="entry name" value="HATPase_RsbW-like"/>
    <property type="match status" value="1"/>
</dbReference>
<dbReference type="SMART" id="SM00387">
    <property type="entry name" value="HATPase_c"/>
    <property type="match status" value="1"/>
</dbReference>
<sequence length="126" mass="14072">MEPHTLELTYPPEPTSVARARTELCEAMAPDLQDEEVETLRLLVSELVTNAVRHGDGGDPVEVHAHWNAEVRIEVVDHGRGFEPTPRYGRSDEPGGFGLFLVGRLADQWGVETTDGTTVWFVLQRH</sequence>
<dbReference type="InterPro" id="IPR036890">
    <property type="entry name" value="HATPase_C_sf"/>
</dbReference>
<dbReference type="GO" id="GO:0004674">
    <property type="term" value="F:protein serine/threonine kinase activity"/>
    <property type="evidence" value="ECO:0007669"/>
    <property type="project" value="UniProtKB-KW"/>
</dbReference>
<dbReference type="PANTHER" id="PTHR35526">
    <property type="entry name" value="ANTI-SIGMA-F FACTOR RSBW-RELATED"/>
    <property type="match status" value="1"/>
</dbReference>
<dbReference type="RefSeq" id="WP_121251658.1">
    <property type="nucleotide sequence ID" value="NZ_RBIL01000001.1"/>
</dbReference>
<evidence type="ECO:0000313" key="3">
    <source>
        <dbReference type="EMBL" id="RKQ93488.1"/>
    </source>
</evidence>
<gene>
    <name evidence="3" type="ORF">C8N24_3355</name>
</gene>
<feature type="domain" description="Histidine kinase/HSP90-like ATPase" evidence="2">
    <location>
        <begin position="35"/>
        <end position="126"/>
    </location>
</feature>
<keyword evidence="1" id="KW-0418">Kinase</keyword>
<dbReference type="Gene3D" id="3.30.565.10">
    <property type="entry name" value="Histidine kinase-like ATPase, C-terminal domain"/>
    <property type="match status" value="1"/>
</dbReference>
<keyword evidence="1" id="KW-0723">Serine/threonine-protein kinase</keyword>
<dbReference type="InterPro" id="IPR003594">
    <property type="entry name" value="HATPase_dom"/>
</dbReference>